<evidence type="ECO:0000256" key="1">
    <source>
        <dbReference type="SAM" id="MobiDB-lite"/>
    </source>
</evidence>
<proteinExistence type="predicted"/>
<gene>
    <name evidence="2" type="ORF">Baya_1035</name>
</gene>
<accession>A0A556TJY4</accession>
<reference evidence="2 3" key="1">
    <citation type="journal article" date="2019" name="Genome Biol. Evol.">
        <title>Whole-Genome Sequencing of the Giant Devil Catfish, Bagarius yarrelli.</title>
        <authorList>
            <person name="Jiang W."/>
            <person name="Lv Y."/>
            <person name="Cheng L."/>
            <person name="Yang K."/>
            <person name="Chao B."/>
            <person name="Wang X."/>
            <person name="Li Y."/>
            <person name="Pan X."/>
            <person name="You X."/>
            <person name="Zhang Y."/>
            <person name="Yang J."/>
            <person name="Li J."/>
            <person name="Zhang X."/>
            <person name="Liu S."/>
            <person name="Sun C."/>
            <person name="Yang J."/>
            <person name="Shi Q."/>
        </authorList>
    </citation>
    <scope>NUCLEOTIDE SEQUENCE [LARGE SCALE GENOMIC DNA]</scope>
    <source>
        <strain evidence="2">JWS20170419001</strain>
        <tissue evidence="2">Muscle</tissue>
    </source>
</reference>
<protein>
    <submittedName>
        <fullName evidence="2">Uncharacterized protein</fullName>
    </submittedName>
</protein>
<organism evidence="2 3">
    <name type="scientific">Bagarius yarrelli</name>
    <name type="common">Goonch</name>
    <name type="synonym">Bagrus yarrelli</name>
    <dbReference type="NCBI Taxonomy" id="175774"/>
    <lineage>
        <taxon>Eukaryota</taxon>
        <taxon>Metazoa</taxon>
        <taxon>Chordata</taxon>
        <taxon>Craniata</taxon>
        <taxon>Vertebrata</taxon>
        <taxon>Euteleostomi</taxon>
        <taxon>Actinopterygii</taxon>
        <taxon>Neopterygii</taxon>
        <taxon>Teleostei</taxon>
        <taxon>Ostariophysi</taxon>
        <taxon>Siluriformes</taxon>
        <taxon>Sisoridae</taxon>
        <taxon>Sisorinae</taxon>
        <taxon>Bagarius</taxon>
    </lineage>
</organism>
<evidence type="ECO:0000313" key="3">
    <source>
        <dbReference type="Proteomes" id="UP000319801"/>
    </source>
</evidence>
<dbReference type="AlphaFoldDB" id="A0A556TJY4"/>
<comment type="caution">
    <text evidence="2">The sequence shown here is derived from an EMBL/GenBank/DDBJ whole genome shotgun (WGS) entry which is preliminary data.</text>
</comment>
<keyword evidence="3" id="KW-1185">Reference proteome</keyword>
<evidence type="ECO:0000313" key="2">
    <source>
        <dbReference type="EMBL" id="TSK16164.1"/>
    </source>
</evidence>
<dbReference type="EMBL" id="VCAZ01000003">
    <property type="protein sequence ID" value="TSK16164.1"/>
    <property type="molecule type" value="Genomic_DNA"/>
</dbReference>
<name>A0A556TJY4_BAGYA</name>
<dbReference type="Proteomes" id="UP000319801">
    <property type="component" value="Unassembled WGS sequence"/>
</dbReference>
<feature type="compositionally biased region" description="Polar residues" evidence="1">
    <location>
        <begin position="81"/>
        <end position="90"/>
    </location>
</feature>
<feature type="region of interest" description="Disordered" evidence="1">
    <location>
        <begin position="63"/>
        <end position="96"/>
    </location>
</feature>
<sequence length="96" mass="10708">MDYYDAVQLVELDQGKRTMEEHACKFLNLAYLTKFFGTFFFIGLNAKAKLFGSVFTLGPAEETQISRTPYQPPTSAPDLTPTLTPDSVQDLTPPLT</sequence>